<comment type="pathway">
    <text evidence="1">Amino-acid degradation; L-proline degradation into L-glutamate; L-glutamate from L-proline: step 2/2.</text>
</comment>
<dbReference type="InterPro" id="IPR015590">
    <property type="entry name" value="Aldehyde_DH_dom"/>
</dbReference>
<evidence type="ECO:0000313" key="9">
    <source>
        <dbReference type="Proteomes" id="UP001302274"/>
    </source>
</evidence>
<keyword evidence="3" id="KW-0560">Oxidoreductase</keyword>
<evidence type="ECO:0000313" key="8">
    <source>
        <dbReference type="EMBL" id="MEA9356514.1"/>
    </source>
</evidence>
<dbReference type="InterPro" id="IPR050485">
    <property type="entry name" value="Proline_metab_enzyme"/>
</dbReference>
<dbReference type="Gene3D" id="3.40.605.10">
    <property type="entry name" value="Aldehyde Dehydrogenase, Chain A, domain 1"/>
    <property type="match status" value="1"/>
</dbReference>
<reference evidence="8 9" key="1">
    <citation type="submission" date="2023-11" db="EMBL/GenBank/DDBJ databases">
        <title>A Novel Polar Bacteriovorax (B. antarcticus) Isolated from the Biocrust in Antarctica.</title>
        <authorList>
            <person name="Mun W."/>
            <person name="Choi S.Y."/>
            <person name="Mitchell R.J."/>
        </authorList>
    </citation>
    <scope>NUCLEOTIDE SEQUENCE [LARGE SCALE GENOMIC DNA]</scope>
    <source>
        <strain evidence="8 9">PP10</strain>
    </source>
</reference>
<gene>
    <name evidence="8" type="ORF">SHI21_09880</name>
</gene>
<protein>
    <recommendedName>
        <fullName evidence="2">L-glutamate gamma-semialdehyde dehydrogenase</fullName>
        <ecNumber evidence="2">1.2.1.88</ecNumber>
    </recommendedName>
</protein>
<name>A0ABU5VTY9_9BACT</name>
<evidence type="ECO:0000256" key="4">
    <source>
        <dbReference type="ARBA" id="ARBA00023027"/>
    </source>
</evidence>
<evidence type="ECO:0000256" key="2">
    <source>
        <dbReference type="ARBA" id="ARBA00012884"/>
    </source>
</evidence>
<comment type="catalytic activity">
    <reaction evidence="5">
        <text>L-glutamate 5-semialdehyde + NAD(+) + H2O = L-glutamate + NADH + 2 H(+)</text>
        <dbReference type="Rhea" id="RHEA:30235"/>
        <dbReference type="ChEBI" id="CHEBI:15377"/>
        <dbReference type="ChEBI" id="CHEBI:15378"/>
        <dbReference type="ChEBI" id="CHEBI:29985"/>
        <dbReference type="ChEBI" id="CHEBI:57540"/>
        <dbReference type="ChEBI" id="CHEBI:57945"/>
        <dbReference type="ChEBI" id="CHEBI:58066"/>
        <dbReference type="EC" id="1.2.1.88"/>
    </reaction>
</comment>
<evidence type="ECO:0000259" key="7">
    <source>
        <dbReference type="Pfam" id="PF01619"/>
    </source>
</evidence>
<dbReference type="Gene3D" id="3.40.309.10">
    <property type="entry name" value="Aldehyde Dehydrogenase, Chain A, domain 2"/>
    <property type="match status" value="1"/>
</dbReference>
<feature type="domain" description="Proline dehydrogenase" evidence="7">
    <location>
        <begin position="284"/>
        <end position="577"/>
    </location>
</feature>
<proteinExistence type="predicted"/>
<dbReference type="Gene3D" id="3.20.20.220">
    <property type="match status" value="1"/>
</dbReference>
<dbReference type="Proteomes" id="UP001302274">
    <property type="component" value="Unassembled WGS sequence"/>
</dbReference>
<dbReference type="SUPFAM" id="SSF51730">
    <property type="entry name" value="FAD-linked oxidoreductase"/>
    <property type="match status" value="1"/>
</dbReference>
<dbReference type="InterPro" id="IPR029041">
    <property type="entry name" value="FAD-linked_oxidoreductase-like"/>
</dbReference>
<dbReference type="PROSITE" id="PS00070">
    <property type="entry name" value="ALDEHYDE_DEHYDR_CYS"/>
    <property type="match status" value="1"/>
</dbReference>
<evidence type="ECO:0000256" key="1">
    <source>
        <dbReference type="ARBA" id="ARBA00004786"/>
    </source>
</evidence>
<evidence type="ECO:0000256" key="3">
    <source>
        <dbReference type="ARBA" id="ARBA00023002"/>
    </source>
</evidence>
<dbReference type="PANTHER" id="PTHR42862">
    <property type="entry name" value="DELTA-1-PYRROLINE-5-CARBOXYLATE DEHYDROGENASE 1, ISOFORM A-RELATED"/>
    <property type="match status" value="1"/>
</dbReference>
<dbReference type="EMBL" id="JAYGJQ010000001">
    <property type="protein sequence ID" value="MEA9356514.1"/>
    <property type="molecule type" value="Genomic_DNA"/>
</dbReference>
<dbReference type="SUPFAM" id="SSF53720">
    <property type="entry name" value="ALDH-like"/>
    <property type="match status" value="1"/>
</dbReference>
<dbReference type="InterPro" id="IPR016161">
    <property type="entry name" value="Ald_DH/histidinol_DH"/>
</dbReference>
<evidence type="ECO:0000256" key="5">
    <source>
        <dbReference type="ARBA" id="ARBA00048142"/>
    </source>
</evidence>
<comment type="caution">
    <text evidence="8">The sequence shown here is derived from an EMBL/GenBank/DDBJ whole genome shotgun (WGS) entry which is preliminary data.</text>
</comment>
<keyword evidence="4" id="KW-0520">NAD</keyword>
<dbReference type="Pfam" id="PF00171">
    <property type="entry name" value="Aldedh"/>
    <property type="match status" value="1"/>
</dbReference>
<dbReference type="InterPro" id="IPR016162">
    <property type="entry name" value="Ald_DH_N"/>
</dbReference>
<dbReference type="RefSeq" id="WP_323576222.1">
    <property type="nucleotide sequence ID" value="NZ_JAYGJQ010000001.1"/>
</dbReference>
<feature type="domain" description="Aldehyde dehydrogenase" evidence="6">
    <location>
        <begin position="676"/>
        <end position="1126"/>
    </location>
</feature>
<organism evidence="8 9">
    <name type="scientific">Bacteriovorax antarcticus</name>
    <dbReference type="NCBI Taxonomy" id="3088717"/>
    <lineage>
        <taxon>Bacteria</taxon>
        <taxon>Pseudomonadati</taxon>
        <taxon>Bdellovibrionota</taxon>
        <taxon>Bacteriovoracia</taxon>
        <taxon>Bacteriovoracales</taxon>
        <taxon>Bacteriovoracaceae</taxon>
        <taxon>Bacteriovorax</taxon>
    </lineage>
</organism>
<sequence length="1379" mass="155851">MTIRKVNHHDWSFFFYEEFADTFMGSDDVIHADVLAELKPFMENLTNNFRTQMVFRSVPFLVGFYFNKKEVRFYTPKLSQELFLLQQSEILDLNIPQVKDLRAHAEMAASLQVKNFPTVIEDLIRVDGLPDLLKDPKYQAIEVRSAEIVKKLLSFLNEYRPTLFEDVSDFGLGLTAQYALLRIHLLKFLAILPSLDHDKKGSEVKRILIEALSRFLKDNRKARRAKKRGQDRALPRTYTLGIKAIFYLAKVIPAWPLATMVRNAVKLMAKRFIAGESIEKADRSLRALYDTKRDVTLDQLGELVVSEKEADHYKDEVLKLVRGFSLHVKKGELNVAGINRAHVSIKVSALCSDFKPQAFDYTYNLVGPRLKEILITAKEEDVFINIDAEHYHYRDVVFKIYRRVLLETQELRDYQSTGIVIQAYLRDGAKHLKDIVELAKERNLPMPVRLVKGAYWDAETVEGDAHSFNAPQFLNKEETDIHFRQLIMKILEAHPHLKLALASHNFSDHGFAEAAKELFYPDVGEIEHQCLHMTYEALSTALAKMGWATRNYVPVGSLLVGMAYLVRRIMENSSQVGVLTIMRSHKKHLTLQSPYAIHEEKKKEGKIVRDQSVSKLEDEFFNVSPLRLYLDNERQWMEKALTTFEMKSLGIDYINAQDLMGDWVSINASSDPKVLVGRIRFANLQDASIALDTIDKSYNEGTWANSKWPFRTATLVKAASLMLAKRNELSALIVYEAGKSVSEALADVDEAIDFLNFYARTEAFLQRNQTDLTGRGPTVVISPWNFPIAIPCGMVVSSLVCGNTVILKSAEQTPLVTQLLVDMLHASGVPKDVLIHLPGEGETVGDYLVKDPRTSTIVFTGSKAVGTHIGSIARKRLYKNKLSGKTYPVKAITEMGGKNAVIVTQNAELDETVSGILYSAFGHAGQKCSACSRVIVHNSLKDKLIERLRAAATDLKVGESYKFDTTVNPVITADDQKRLRQAAREASNEAINFGGQVVIDRSNEALPGYCVGPVIIELPYSRALDKDSFAQRELFGPVVHIMGFETLDDAARLFNSTDYALTGGIFSQSQNDIDYLLTKIESGNVYINRTITGARVAIEPFGGFKLSGTGPKAGGRHFILALHQTKEMLPSESNEGRFVVEEGHDSPVILKRPSKLVAQSRVDRMEKFLDQFITSFETHYQGIFSNYKDSLRDYRKWLSKNFVNFVEKEHKNRVIPGQLSYNDYNLTAEHALVVSITDRPQLKTLIQVFSCLAAGTGLSVVCRNNRSFQWWMNLRDTLFAAGFSKENLEVYFTKTSELANVINDPKLSVIIYDGLMEEYSAHVGDFLNDGKTDQRMKLILTVNDNLKAQDFYHQALNYVWVRSLAVNTMRHGAPLDLEI</sequence>
<dbReference type="PANTHER" id="PTHR42862:SF1">
    <property type="entry name" value="DELTA-1-PYRROLINE-5-CARBOXYLATE DEHYDROGENASE 2, ISOFORM A-RELATED"/>
    <property type="match status" value="1"/>
</dbReference>
<dbReference type="Pfam" id="PF01619">
    <property type="entry name" value="Pro_dh"/>
    <property type="match status" value="1"/>
</dbReference>
<evidence type="ECO:0000259" key="6">
    <source>
        <dbReference type="Pfam" id="PF00171"/>
    </source>
</evidence>
<keyword evidence="9" id="KW-1185">Reference proteome</keyword>
<dbReference type="InterPro" id="IPR016163">
    <property type="entry name" value="Ald_DH_C"/>
</dbReference>
<dbReference type="InterPro" id="IPR016160">
    <property type="entry name" value="Ald_DH_CS_CYS"/>
</dbReference>
<accession>A0ABU5VTY9</accession>
<dbReference type="InterPro" id="IPR002872">
    <property type="entry name" value="Proline_DH_dom"/>
</dbReference>
<dbReference type="EC" id="1.2.1.88" evidence="2"/>